<keyword evidence="1" id="KW-1133">Transmembrane helix</keyword>
<proteinExistence type="predicted"/>
<keyword evidence="1" id="KW-0812">Transmembrane</keyword>
<comment type="caution">
    <text evidence="2">The sequence shown here is derived from an EMBL/GenBank/DDBJ whole genome shotgun (WGS) entry which is preliminary data.</text>
</comment>
<reference evidence="2" key="1">
    <citation type="submission" date="2019-08" db="EMBL/GenBank/DDBJ databases">
        <authorList>
            <person name="Kucharzyk K."/>
            <person name="Murdoch R.W."/>
            <person name="Higgins S."/>
            <person name="Loffler F."/>
        </authorList>
    </citation>
    <scope>NUCLEOTIDE SEQUENCE</scope>
</reference>
<evidence type="ECO:0000256" key="1">
    <source>
        <dbReference type="SAM" id="Phobius"/>
    </source>
</evidence>
<name>A0A645GEV0_9ZZZZ</name>
<protein>
    <submittedName>
        <fullName evidence="2">Uncharacterized protein</fullName>
    </submittedName>
</protein>
<organism evidence="2">
    <name type="scientific">bioreactor metagenome</name>
    <dbReference type="NCBI Taxonomy" id="1076179"/>
    <lineage>
        <taxon>unclassified sequences</taxon>
        <taxon>metagenomes</taxon>
        <taxon>ecological metagenomes</taxon>
    </lineage>
</organism>
<gene>
    <name evidence="2" type="ORF">SDC9_172837</name>
</gene>
<accession>A0A645GEV0</accession>
<feature type="transmembrane region" description="Helical" evidence="1">
    <location>
        <begin position="29"/>
        <end position="47"/>
    </location>
</feature>
<sequence>MILKSSGPAAKAVIVESDRIDTDKNPANTFLNFMMYFLLFKYVLHYLDIINKKKFHTAPKDNSAKKISAYANICLHKLKNFGKIIVKADYRGVFYEPYREN</sequence>
<evidence type="ECO:0000313" key="2">
    <source>
        <dbReference type="EMBL" id="MPN25428.1"/>
    </source>
</evidence>
<dbReference type="EMBL" id="VSSQ01074601">
    <property type="protein sequence ID" value="MPN25428.1"/>
    <property type="molecule type" value="Genomic_DNA"/>
</dbReference>
<dbReference type="AlphaFoldDB" id="A0A645GEV0"/>
<keyword evidence="1" id="KW-0472">Membrane</keyword>